<dbReference type="OrthoDB" id="9802263at2"/>
<dbReference type="GO" id="GO:0003700">
    <property type="term" value="F:DNA-binding transcription factor activity"/>
    <property type="evidence" value="ECO:0007669"/>
    <property type="project" value="InterPro"/>
</dbReference>
<protein>
    <submittedName>
        <fullName evidence="2">Transcriptional regulator</fullName>
    </submittedName>
</protein>
<dbReference type="InterPro" id="IPR053142">
    <property type="entry name" value="PchR_regulatory_protein"/>
</dbReference>
<dbReference type="KEGG" id="cid:P73_3339"/>
<evidence type="ECO:0000313" key="3">
    <source>
        <dbReference type="Proteomes" id="UP000031521"/>
    </source>
</evidence>
<dbReference type="AlphaFoldDB" id="A0A0B5DYH0"/>
<dbReference type="Gene3D" id="1.10.10.60">
    <property type="entry name" value="Homeodomain-like"/>
    <property type="match status" value="1"/>
</dbReference>
<accession>A0A0B5DYH0</accession>
<reference evidence="2 3" key="1">
    <citation type="journal article" date="2014" name="Int. J. Syst. Evol. Microbiol.">
        <title>Celeribacter indicus sp. nov., a polycyclic aromatic hydrocarbon-degrading bacterium from deep-sea sediment and reclassification of Huaishuia halophila as Celeribacter halophilus comb. nov.</title>
        <authorList>
            <person name="Lai Q."/>
            <person name="Cao J."/>
            <person name="Yuan J."/>
            <person name="Li F."/>
            <person name="Shao Z."/>
        </authorList>
    </citation>
    <scope>NUCLEOTIDE SEQUENCE [LARGE SCALE GENOMIC DNA]</scope>
    <source>
        <strain evidence="2">P73</strain>
    </source>
</reference>
<evidence type="ECO:0000313" key="2">
    <source>
        <dbReference type="EMBL" id="AJE48054.1"/>
    </source>
</evidence>
<dbReference type="InterPro" id="IPR018060">
    <property type="entry name" value="HTH_AraC"/>
</dbReference>
<evidence type="ECO:0000259" key="1">
    <source>
        <dbReference type="PROSITE" id="PS01124"/>
    </source>
</evidence>
<dbReference type="RefSeq" id="WP_043870466.1">
    <property type="nucleotide sequence ID" value="NZ_CP004393.1"/>
</dbReference>
<feature type="domain" description="HTH araC/xylS-type" evidence="1">
    <location>
        <begin position="208"/>
        <end position="309"/>
    </location>
</feature>
<dbReference type="Proteomes" id="UP000031521">
    <property type="component" value="Chromosome"/>
</dbReference>
<proteinExistence type="predicted"/>
<dbReference type="Pfam" id="PF12833">
    <property type="entry name" value="HTH_18"/>
    <property type="match status" value="1"/>
</dbReference>
<name>A0A0B5DYH0_9RHOB</name>
<dbReference type="STRING" id="1208324.P73_3339"/>
<sequence length="313" mass="34953">MFTNASRDLSAPSAPARLRESHFDCFLDQEAALDGWDQIYRQLAPGAFSGHVTTLDWGEISLSRETVNLCVENAFRLPETHLCFGFSVGRPVKLAQVSDRMARGVGTLHVPEENYHVITRGDADYVLLTVPRAMLPDRFGAAARLIRGTEAQAIADWMLALLESARTGLASDSLLALAPDLLLDRITLWAQSDSRGMVPFRHRRGLLNDLLAACDGLTAETLSVGHLARLLGRDRATLRTICLEETGMRLDDVLKGRRLSEVYRRLRLAGPEDTRVSDVSMEFGYLHWGRFAQSYRAMFGERPSDTLRRPRPC</sequence>
<keyword evidence="3" id="KW-1185">Reference proteome</keyword>
<gene>
    <name evidence="2" type="ORF">P73_3339</name>
</gene>
<dbReference type="PROSITE" id="PS01124">
    <property type="entry name" value="HTH_ARAC_FAMILY_2"/>
    <property type="match status" value="1"/>
</dbReference>
<dbReference type="SMART" id="SM00342">
    <property type="entry name" value="HTH_ARAC"/>
    <property type="match status" value="1"/>
</dbReference>
<dbReference type="PANTHER" id="PTHR47893:SF1">
    <property type="entry name" value="REGULATORY PROTEIN PCHR"/>
    <property type="match status" value="1"/>
</dbReference>
<dbReference type="EMBL" id="CP004393">
    <property type="protein sequence ID" value="AJE48054.1"/>
    <property type="molecule type" value="Genomic_DNA"/>
</dbReference>
<dbReference type="HOGENOM" id="CLU_047930_2_2_5"/>
<dbReference type="PANTHER" id="PTHR47893">
    <property type="entry name" value="REGULATORY PROTEIN PCHR"/>
    <property type="match status" value="1"/>
</dbReference>
<dbReference type="GO" id="GO:0043565">
    <property type="term" value="F:sequence-specific DNA binding"/>
    <property type="evidence" value="ECO:0007669"/>
    <property type="project" value="InterPro"/>
</dbReference>
<organism evidence="2 3">
    <name type="scientific">Celeribacter indicus</name>
    <dbReference type="NCBI Taxonomy" id="1208324"/>
    <lineage>
        <taxon>Bacteria</taxon>
        <taxon>Pseudomonadati</taxon>
        <taxon>Pseudomonadota</taxon>
        <taxon>Alphaproteobacteria</taxon>
        <taxon>Rhodobacterales</taxon>
        <taxon>Roseobacteraceae</taxon>
        <taxon>Celeribacter</taxon>
    </lineage>
</organism>